<dbReference type="SMART" id="SM00631">
    <property type="entry name" value="Zn_pept"/>
    <property type="match status" value="1"/>
</dbReference>
<keyword evidence="6" id="KW-0482">Metalloprotease</keyword>
<comment type="similarity">
    <text evidence="2 7">Belongs to the peptidase M14 family.</text>
</comment>
<dbReference type="EMBL" id="OU900098">
    <property type="protein sequence ID" value="CAG9862060.1"/>
    <property type="molecule type" value="Genomic_DNA"/>
</dbReference>
<dbReference type="GO" id="GO:0008270">
    <property type="term" value="F:zinc ion binding"/>
    <property type="evidence" value="ECO:0007669"/>
    <property type="project" value="InterPro"/>
</dbReference>
<evidence type="ECO:0000256" key="1">
    <source>
        <dbReference type="ARBA" id="ARBA00001947"/>
    </source>
</evidence>
<keyword evidence="5" id="KW-0862">Zinc</keyword>
<evidence type="ECO:0000256" key="2">
    <source>
        <dbReference type="ARBA" id="ARBA00005988"/>
    </source>
</evidence>
<name>A0A9N9TPD5_PHYSR</name>
<feature type="region of interest" description="Disordered" evidence="8">
    <location>
        <begin position="1"/>
        <end position="45"/>
    </location>
</feature>
<organism evidence="10 11">
    <name type="scientific">Phyllotreta striolata</name>
    <name type="common">Striped flea beetle</name>
    <name type="synonym">Crioceris striolata</name>
    <dbReference type="NCBI Taxonomy" id="444603"/>
    <lineage>
        <taxon>Eukaryota</taxon>
        <taxon>Metazoa</taxon>
        <taxon>Ecdysozoa</taxon>
        <taxon>Arthropoda</taxon>
        <taxon>Hexapoda</taxon>
        <taxon>Insecta</taxon>
        <taxon>Pterygota</taxon>
        <taxon>Neoptera</taxon>
        <taxon>Endopterygota</taxon>
        <taxon>Coleoptera</taxon>
        <taxon>Polyphaga</taxon>
        <taxon>Cucujiformia</taxon>
        <taxon>Chrysomeloidea</taxon>
        <taxon>Chrysomelidae</taxon>
        <taxon>Galerucinae</taxon>
        <taxon>Alticini</taxon>
        <taxon>Phyllotreta</taxon>
    </lineage>
</organism>
<evidence type="ECO:0000256" key="8">
    <source>
        <dbReference type="SAM" id="MobiDB-lite"/>
    </source>
</evidence>
<dbReference type="Gene3D" id="3.40.630.10">
    <property type="entry name" value="Zn peptidases"/>
    <property type="match status" value="1"/>
</dbReference>
<dbReference type="Proteomes" id="UP001153712">
    <property type="component" value="Chromosome 5"/>
</dbReference>
<dbReference type="PROSITE" id="PS52035">
    <property type="entry name" value="PEPTIDASE_M14"/>
    <property type="match status" value="1"/>
</dbReference>
<dbReference type="GO" id="GO:0004181">
    <property type="term" value="F:metallocarboxypeptidase activity"/>
    <property type="evidence" value="ECO:0007669"/>
    <property type="project" value="InterPro"/>
</dbReference>
<dbReference type="InterPro" id="IPR000834">
    <property type="entry name" value="Peptidase_M14"/>
</dbReference>
<dbReference type="PANTHER" id="PTHR11705">
    <property type="entry name" value="PROTEASE FAMILY M14 CARBOXYPEPTIDASE A,B"/>
    <property type="match status" value="1"/>
</dbReference>
<evidence type="ECO:0000256" key="3">
    <source>
        <dbReference type="ARBA" id="ARBA00022670"/>
    </source>
</evidence>
<evidence type="ECO:0000256" key="7">
    <source>
        <dbReference type="PROSITE-ProRule" id="PRU01379"/>
    </source>
</evidence>
<evidence type="ECO:0000313" key="10">
    <source>
        <dbReference type="EMBL" id="CAG9862060.1"/>
    </source>
</evidence>
<dbReference type="GO" id="GO:0006508">
    <property type="term" value="P:proteolysis"/>
    <property type="evidence" value="ECO:0007669"/>
    <property type="project" value="UniProtKB-KW"/>
</dbReference>
<evidence type="ECO:0000256" key="4">
    <source>
        <dbReference type="ARBA" id="ARBA00022801"/>
    </source>
</evidence>
<evidence type="ECO:0000259" key="9">
    <source>
        <dbReference type="PROSITE" id="PS52035"/>
    </source>
</evidence>
<sequence length="351" mass="40390">MIKRKLHHDRASLSSKDTVRRKKTAKKRDNKNRNAPEPETSNPRHPRLKLFLDYEQIRFFLNSLLQAYPDNLELEIIGNSKAGRPIFLMLVARQVSLPRKYAVFIEGGSNGEDVVSVASALYIINYLCVHASSSTTLLVMDVYVLPLANPDDYELTLYGKKNSMNLAKSFPFRLAHYNINDIGIENYLEVSHKWKENLVIQNFEKLALIKGIADYQKDIKLFVSLQEEGEMIVYPFGSKLETYDTSTLSYVAKIGKLGSEIDFDIGTIYQHCGVTCGTIVDFLRLFSSFLKFTYIIHVNDKQHGQVFRKVPFIAENVLCVITLMAREIDNYYKTQSFYPEHAQNDSLIRRY</sequence>
<reference evidence="10" key="1">
    <citation type="submission" date="2022-01" db="EMBL/GenBank/DDBJ databases">
        <authorList>
            <person name="King R."/>
        </authorList>
    </citation>
    <scope>NUCLEOTIDE SEQUENCE</scope>
</reference>
<dbReference type="AlphaFoldDB" id="A0A9N9TPD5"/>
<dbReference type="SUPFAM" id="SSF53187">
    <property type="entry name" value="Zn-dependent exopeptidases"/>
    <property type="match status" value="1"/>
</dbReference>
<proteinExistence type="inferred from homology"/>
<keyword evidence="11" id="KW-1185">Reference proteome</keyword>
<gene>
    <name evidence="10" type="ORF">PHYEVI_LOCUS8383</name>
</gene>
<dbReference type="PANTHER" id="PTHR11705:SF143">
    <property type="entry name" value="SLL0236 PROTEIN"/>
    <property type="match status" value="1"/>
</dbReference>
<feature type="domain" description="Peptidase M14" evidence="9">
    <location>
        <begin position="50"/>
        <end position="327"/>
    </location>
</feature>
<accession>A0A9N9TPD5</accession>
<comment type="caution">
    <text evidence="7">Lacks conserved residue(s) required for the propagation of feature annotation.</text>
</comment>
<dbReference type="GO" id="GO:0005615">
    <property type="term" value="C:extracellular space"/>
    <property type="evidence" value="ECO:0007669"/>
    <property type="project" value="TreeGrafter"/>
</dbReference>
<evidence type="ECO:0000256" key="6">
    <source>
        <dbReference type="ARBA" id="ARBA00023049"/>
    </source>
</evidence>
<dbReference type="Pfam" id="PF00246">
    <property type="entry name" value="Peptidase_M14"/>
    <property type="match status" value="1"/>
</dbReference>
<evidence type="ECO:0000256" key="5">
    <source>
        <dbReference type="ARBA" id="ARBA00022833"/>
    </source>
</evidence>
<feature type="compositionally biased region" description="Basic residues" evidence="8">
    <location>
        <begin position="19"/>
        <end position="30"/>
    </location>
</feature>
<keyword evidence="3" id="KW-0645">Protease</keyword>
<dbReference type="OrthoDB" id="3626597at2759"/>
<keyword evidence="4" id="KW-0378">Hydrolase</keyword>
<protein>
    <recommendedName>
        <fullName evidence="9">Peptidase M14 domain-containing protein</fullName>
    </recommendedName>
</protein>
<evidence type="ECO:0000313" key="11">
    <source>
        <dbReference type="Proteomes" id="UP001153712"/>
    </source>
</evidence>
<comment type="cofactor">
    <cofactor evidence="1">
        <name>Zn(2+)</name>
        <dbReference type="ChEBI" id="CHEBI:29105"/>
    </cofactor>
</comment>